<dbReference type="Gene3D" id="3.40.640.10">
    <property type="entry name" value="Type I PLP-dependent aspartate aminotransferase-like (Major domain)"/>
    <property type="match status" value="1"/>
</dbReference>
<dbReference type="InterPro" id="IPR015421">
    <property type="entry name" value="PyrdxlP-dep_Trfase_major"/>
</dbReference>
<accession>A0A974Y2G5</accession>
<keyword evidence="2" id="KW-1185">Reference proteome</keyword>
<dbReference type="RefSeq" id="WP_284679054.1">
    <property type="nucleotide sequence ID" value="NZ_CP060096.1"/>
</dbReference>
<protein>
    <submittedName>
        <fullName evidence="1">Methionine gamma-lyase family protein</fullName>
    </submittedName>
</protein>
<dbReference type="InterPro" id="IPR015424">
    <property type="entry name" value="PyrdxlP-dep_Trfase"/>
</dbReference>
<evidence type="ECO:0000313" key="2">
    <source>
        <dbReference type="Proteomes" id="UP000671913"/>
    </source>
</evidence>
<gene>
    <name evidence="1" type="ORF">ACETAC_05445</name>
</gene>
<dbReference type="Gene3D" id="3.90.1150.60">
    <property type="entry name" value="Methioning gamme-lyase, C-terminal domain"/>
    <property type="match status" value="1"/>
</dbReference>
<dbReference type="AlphaFoldDB" id="A0A974Y2G5"/>
<evidence type="ECO:0000313" key="1">
    <source>
        <dbReference type="EMBL" id="QSZ26389.1"/>
    </source>
</evidence>
<dbReference type="Proteomes" id="UP000671913">
    <property type="component" value="Chromosome"/>
</dbReference>
<sequence length="430" mass="47460">MINRNILADDFGISQDVIFLFKKAENDIKTMFDYIDEIVEYNQYKVLFNMQKNKLSDIHFNGTTGYGYDDIGRDTIEKIFAGIFGAEDALVRSQIVSGTHAIALCLFSNLRPGDELIFACGEPYDTLKEIIGDNVKSEGSLMDYGISYKKISLQGNGKIDMEALLSSITNATKMVMIQRSKGYDYRQSLFINDINEAIINIKNRNKNIIVFVDNCYGEFTEFNEPTEVGADLIAGSLIKNAGGGIAPTGGYVIGKKELVEKAAYKLYAPGIGKRVGPTLGVNRLILQGLFLAPDIVGNALKGSILISRVMELLGYEVLPKYNNKRTDIVQAVKFNDKNELITFIQGIQEGSPVDSFVAPEPWDMPGYEDKVIMAAGGFIQGSSIELSADAPIRKPYIAYIQGGLSYSQIKLSIMIAVNNMIKKGYVKLNV</sequence>
<dbReference type="Pfam" id="PF06838">
    <property type="entry name" value="Met_gamma_lyase"/>
    <property type="match status" value="1"/>
</dbReference>
<dbReference type="SUPFAM" id="SSF53383">
    <property type="entry name" value="PLP-dependent transferases"/>
    <property type="match status" value="1"/>
</dbReference>
<dbReference type="KEGG" id="aaut:ACETAC_05445"/>
<dbReference type="PANTHER" id="PTHR46658">
    <property type="entry name" value="CYS OR MET METABOLISM PYRIDOXAL-PHOSPHATE-DEPENDENT ENZYME"/>
    <property type="match status" value="1"/>
</dbReference>
<proteinExistence type="predicted"/>
<dbReference type="InterPro" id="IPR009651">
    <property type="entry name" value="Met_g_lyase_put"/>
</dbReference>
<organism evidence="1 2">
    <name type="scientific">Aceticella autotrophica</name>
    <dbReference type="NCBI Taxonomy" id="2755338"/>
    <lineage>
        <taxon>Bacteria</taxon>
        <taxon>Bacillati</taxon>
        <taxon>Bacillota</taxon>
        <taxon>Clostridia</taxon>
        <taxon>Thermoanaerobacterales</taxon>
        <taxon>Thermoanaerobacteraceae</taxon>
        <taxon>Aceticella</taxon>
    </lineage>
</organism>
<name>A0A974Y2G5_9THEO</name>
<dbReference type="EMBL" id="CP060096">
    <property type="protein sequence ID" value="QSZ26389.1"/>
    <property type="molecule type" value="Genomic_DNA"/>
</dbReference>
<dbReference type="PANTHER" id="PTHR46658:SF1">
    <property type="entry name" value="CYS OR MET METABOLISM PYRIDOXAL-PHOSPHATE-DEPENDENT ENZYME"/>
    <property type="match status" value="1"/>
</dbReference>
<reference evidence="1" key="1">
    <citation type="submission" date="2020-08" db="EMBL/GenBank/DDBJ databases">
        <title>Genomic insights into the carbon and energy metabolism of the first obligate autotrophic acetogenic bacterium Aceticella autotrophica gen. nov., sp. nov.</title>
        <authorList>
            <person name="Toshchakov S.V."/>
            <person name="Elcheninov A.G."/>
            <person name="Kublanov I.V."/>
            <person name="Frolov E.N."/>
            <person name="Lebedinsky A.V."/>
        </authorList>
    </citation>
    <scope>NUCLEOTIDE SEQUENCE</scope>
    <source>
        <strain evidence="1">3443-3Ac</strain>
    </source>
</reference>